<accession>A0A7J7JYF4</accession>
<feature type="region of interest" description="Disordered" evidence="1">
    <location>
        <begin position="227"/>
        <end position="259"/>
    </location>
</feature>
<dbReference type="AlphaFoldDB" id="A0A7J7JYF4"/>
<gene>
    <name evidence="2" type="ORF">EB796_011343</name>
</gene>
<sequence>MADQLTEGKVKNLFKEFKQILRDGKKCLAVTLNAMIERTSGLSADHDFLNNLCDAAKNIDSIPDYLFSKYKIAENQPEDEKEGWSLSEIYSSVEKELNELMTKSGNASDGRKPESKSDKKVWELIVWSAELWFLWNLQKCEHSSVKRFIESNAVELFHEFFDPRADKDEPHFDVLAEEDCVDIMEKLLCPELGVSLSLQEYFDENAASKKYVDKQKENHKIIQEDFNGKPVMYGSEPSKDILIPSSTSNPSESDEQDSQ</sequence>
<protein>
    <submittedName>
        <fullName evidence="2">Uncharacterized protein</fullName>
    </submittedName>
</protein>
<evidence type="ECO:0000313" key="2">
    <source>
        <dbReference type="EMBL" id="KAF6030358.1"/>
    </source>
</evidence>
<dbReference type="EMBL" id="VXIV02001713">
    <property type="protein sequence ID" value="KAF6030358.1"/>
    <property type="molecule type" value="Genomic_DNA"/>
</dbReference>
<organism evidence="2 3">
    <name type="scientific">Bugula neritina</name>
    <name type="common">Brown bryozoan</name>
    <name type="synonym">Sertularia neritina</name>
    <dbReference type="NCBI Taxonomy" id="10212"/>
    <lineage>
        <taxon>Eukaryota</taxon>
        <taxon>Metazoa</taxon>
        <taxon>Spiralia</taxon>
        <taxon>Lophotrochozoa</taxon>
        <taxon>Bryozoa</taxon>
        <taxon>Gymnolaemata</taxon>
        <taxon>Cheilostomatida</taxon>
        <taxon>Flustrina</taxon>
        <taxon>Buguloidea</taxon>
        <taxon>Bugulidae</taxon>
        <taxon>Bugula</taxon>
    </lineage>
</organism>
<name>A0A7J7JYF4_BUGNE</name>
<dbReference type="Proteomes" id="UP000593567">
    <property type="component" value="Unassembled WGS sequence"/>
</dbReference>
<evidence type="ECO:0000313" key="3">
    <source>
        <dbReference type="Proteomes" id="UP000593567"/>
    </source>
</evidence>
<reference evidence="2" key="1">
    <citation type="submission" date="2020-06" db="EMBL/GenBank/DDBJ databases">
        <title>Draft genome of Bugula neritina, a colonial animal packing powerful symbionts and potential medicines.</title>
        <authorList>
            <person name="Rayko M."/>
        </authorList>
    </citation>
    <scope>NUCLEOTIDE SEQUENCE [LARGE SCALE GENOMIC DNA]</scope>
    <source>
        <strain evidence="2">Kwan_BN1</strain>
    </source>
</reference>
<evidence type="ECO:0000256" key="1">
    <source>
        <dbReference type="SAM" id="MobiDB-lite"/>
    </source>
</evidence>
<keyword evidence="3" id="KW-1185">Reference proteome</keyword>
<comment type="caution">
    <text evidence="2">The sequence shown here is derived from an EMBL/GenBank/DDBJ whole genome shotgun (WGS) entry which is preliminary data.</text>
</comment>
<proteinExistence type="predicted"/>